<protein>
    <recommendedName>
        <fullName evidence="1">Collagen binding domain-containing protein</fullName>
    </recommendedName>
</protein>
<dbReference type="OrthoDB" id="2056845at2"/>
<dbReference type="SUPFAM" id="SSF49401">
    <property type="entry name" value="Bacterial adhesins"/>
    <property type="match status" value="1"/>
</dbReference>
<organism evidence="2 3">
    <name type="scientific">Paenibacillus thiaminolyticus</name>
    <name type="common">Bacillus thiaminolyticus</name>
    <dbReference type="NCBI Taxonomy" id="49283"/>
    <lineage>
        <taxon>Bacteria</taxon>
        <taxon>Bacillati</taxon>
        <taxon>Bacillota</taxon>
        <taxon>Bacilli</taxon>
        <taxon>Bacillales</taxon>
        <taxon>Paenibacillaceae</taxon>
        <taxon>Paenibacillus</taxon>
    </lineage>
</organism>
<dbReference type="Gene3D" id="2.60.40.740">
    <property type="match status" value="1"/>
</dbReference>
<dbReference type="GO" id="GO:0005518">
    <property type="term" value="F:collagen binding"/>
    <property type="evidence" value="ECO:0007669"/>
    <property type="project" value="InterPro"/>
</dbReference>
<gene>
    <name evidence="2" type="ORF">DQX05_23915</name>
</gene>
<dbReference type="InterPro" id="IPR008966">
    <property type="entry name" value="Adhesion_dom_sf"/>
</dbReference>
<comment type="caution">
    <text evidence="2">The sequence shown here is derived from an EMBL/GenBank/DDBJ whole genome shotgun (WGS) entry which is preliminary data.</text>
</comment>
<proteinExistence type="predicted"/>
<evidence type="ECO:0000259" key="1">
    <source>
        <dbReference type="Pfam" id="PF05737"/>
    </source>
</evidence>
<evidence type="ECO:0000313" key="3">
    <source>
        <dbReference type="Proteomes" id="UP000266177"/>
    </source>
</evidence>
<sequence length="73" mass="8647">MDYYPDVYTKNKGKKIGSYDATTKEIAWTIDVNYNLQKIDNPMLHDFYTGEQTFDPNKVEVRHLILMFLGQRL</sequence>
<name>A0A3A3GBW7_PANTH</name>
<dbReference type="EMBL" id="QYZD01000031">
    <property type="protein sequence ID" value="RJG20774.1"/>
    <property type="molecule type" value="Genomic_DNA"/>
</dbReference>
<dbReference type="AlphaFoldDB" id="A0A3A3GBW7"/>
<evidence type="ECO:0000313" key="2">
    <source>
        <dbReference type="EMBL" id="RJG20774.1"/>
    </source>
</evidence>
<dbReference type="Pfam" id="PF05737">
    <property type="entry name" value="Collagen_bind"/>
    <property type="match status" value="1"/>
</dbReference>
<accession>A0A3A3GBW7</accession>
<feature type="domain" description="Collagen binding" evidence="1">
    <location>
        <begin position="11"/>
        <end position="63"/>
    </location>
</feature>
<dbReference type="RefSeq" id="WP_119795886.1">
    <property type="nucleotide sequence ID" value="NZ_QYZD01000031.1"/>
</dbReference>
<dbReference type="Proteomes" id="UP000266177">
    <property type="component" value="Unassembled WGS sequence"/>
</dbReference>
<reference evidence="2 3" key="1">
    <citation type="submission" date="2018-09" db="EMBL/GenBank/DDBJ databases">
        <title>Paenibacillus SK2017-BO5.</title>
        <authorList>
            <person name="Piskunova J.V."/>
            <person name="Dubiley S.A."/>
            <person name="Severinov K.V."/>
        </authorList>
    </citation>
    <scope>NUCLEOTIDE SEQUENCE [LARGE SCALE GENOMIC DNA]</scope>
    <source>
        <strain evidence="2 3">BO5</strain>
    </source>
</reference>
<dbReference type="InterPro" id="IPR008456">
    <property type="entry name" value="Collagen-bd_dom"/>
</dbReference>